<dbReference type="Proteomes" id="UP000434957">
    <property type="component" value="Unassembled WGS sequence"/>
</dbReference>
<name>A0A6A4EZ87_9STRA</name>
<dbReference type="EMBL" id="QXFT01001172">
    <property type="protein sequence ID" value="KAE9326533.1"/>
    <property type="molecule type" value="Genomic_DNA"/>
</dbReference>
<accession>A0A6A4EZ87</accession>
<comment type="caution">
    <text evidence="3">The sequence shown here is derived from an EMBL/GenBank/DDBJ whole genome shotgun (WGS) entry which is preliminary data.</text>
</comment>
<evidence type="ECO:0000313" key="3">
    <source>
        <dbReference type="EMBL" id="KAE9326533.1"/>
    </source>
</evidence>
<dbReference type="AlphaFoldDB" id="A0A6A4EZ87"/>
<dbReference type="Proteomes" id="UP000435112">
    <property type="component" value="Unassembled WGS sequence"/>
</dbReference>
<keyword evidence="4" id="KW-1185">Reference proteome</keyword>
<feature type="region of interest" description="Disordered" evidence="1">
    <location>
        <begin position="165"/>
        <end position="187"/>
    </location>
</feature>
<feature type="compositionally biased region" description="Basic residues" evidence="1">
    <location>
        <begin position="170"/>
        <end position="180"/>
    </location>
</feature>
<proteinExistence type="predicted"/>
<evidence type="ECO:0000256" key="1">
    <source>
        <dbReference type="SAM" id="MobiDB-lite"/>
    </source>
</evidence>
<sequence>MKAQSVGGRLSRAQEKLLQQRLQLSKQRQQQAVIEAETEQWRTARDSESKVKYWWSFDAEDDATKQGTTSSSMTFDPCEMYEEKRKLMTKGAIGSESTSTKRCSMPAGSWKSLHVKKACSEYVAVRSSSKRMLEKHTSAADTCWEARSEVRGIQTKKYSAVGARRNLASKGRRGHARAAHSSRANRWLRASEASDGLFAGEGSLGNLPDSEH</sequence>
<evidence type="ECO:0000313" key="2">
    <source>
        <dbReference type="EMBL" id="KAE9008080.1"/>
    </source>
</evidence>
<dbReference type="OrthoDB" id="10526401at2759"/>
<dbReference type="EMBL" id="QXFU01001197">
    <property type="protein sequence ID" value="KAE9008080.1"/>
    <property type="molecule type" value="Genomic_DNA"/>
</dbReference>
<protein>
    <submittedName>
        <fullName evidence="3">Uncharacterized protein</fullName>
    </submittedName>
</protein>
<organism evidence="3 4">
    <name type="scientific">Phytophthora rubi</name>
    <dbReference type="NCBI Taxonomy" id="129364"/>
    <lineage>
        <taxon>Eukaryota</taxon>
        <taxon>Sar</taxon>
        <taxon>Stramenopiles</taxon>
        <taxon>Oomycota</taxon>
        <taxon>Peronosporomycetes</taxon>
        <taxon>Peronosporales</taxon>
        <taxon>Peronosporaceae</taxon>
        <taxon>Phytophthora</taxon>
    </lineage>
</organism>
<evidence type="ECO:0000313" key="5">
    <source>
        <dbReference type="Proteomes" id="UP000435112"/>
    </source>
</evidence>
<evidence type="ECO:0000313" key="4">
    <source>
        <dbReference type="Proteomes" id="UP000434957"/>
    </source>
</evidence>
<gene>
    <name evidence="2" type="ORF">PR002_g16012</name>
    <name evidence="3" type="ORF">PR003_g16224</name>
</gene>
<reference evidence="3 4" key="1">
    <citation type="submission" date="2018-08" db="EMBL/GenBank/DDBJ databases">
        <title>Genomic investigation of the strawberry pathogen Phytophthora fragariae indicates pathogenicity is determined by transcriptional variation in three key races.</title>
        <authorList>
            <person name="Adams T.M."/>
            <person name="Armitage A.D."/>
            <person name="Sobczyk M.K."/>
            <person name="Bates H.J."/>
            <person name="Dunwell J.M."/>
            <person name="Nellist C.F."/>
            <person name="Harrison R.J."/>
        </authorList>
    </citation>
    <scope>NUCLEOTIDE SEQUENCE [LARGE SCALE GENOMIC DNA]</scope>
    <source>
        <strain evidence="2 5">SCRP324</strain>
        <strain evidence="3 4">SCRP333</strain>
    </source>
</reference>